<evidence type="ECO:0000313" key="5">
    <source>
        <dbReference type="EMBL" id="KAJ4753516.1"/>
    </source>
</evidence>
<evidence type="ECO:0000256" key="1">
    <source>
        <dbReference type="ARBA" id="ARBA00007626"/>
    </source>
</evidence>
<dbReference type="EMBL" id="JAMFTS010000005">
    <property type="protein sequence ID" value="KAJ4753516.1"/>
    <property type="molecule type" value="Genomic_DNA"/>
</dbReference>
<sequence length="558" mass="63882">MIPFRQFFARVVVPLEFTHARKNKGGILYSFCNQFCHSVYSPKLPYWFLNPKANNSDPNSISDDEFVLPDKLVPLNPKKNNDITWDDGSTIDFHAEINEIAQILSSNVGSPESVLLSLRRCDIKVSDGLVNKVLCRFSNDWMCAFGFFMWARAGMQPGYNLSPESYNTMVDILGKFKQFDLMWGLIGEMAKIGGLVSLETMKKAMRRLARAGWWIETINAFKEFERFGVKRDALAMNALLDILSKERSVRRAHEVFVEMKGQIPPDGATFNCLIHGWCKARKLDRAYETLKEMRELGFAPCVITYTSLLEAYCLDKNFAMVISILEEMQKEGCAPNVITYTIIVHSLGKAKQTKEAMRIYQKMKTEGIVPDTSCYNSLIYTFGRAGKLSDAYNLFNEMNEKKIAPDTRTYNTLISITCDHGEIANALKLLAKMSEENLCKPETRTYFPILKFCCKMGWVKIILFLLGHMFRRDISIDLGTYTLLINRLCRNGYLAQSCMFFEEMVLKGLVPKEDTYNRLIESLERREMDEAKKKVEELMTDAQNMRGFGNLASNMTKS</sequence>
<dbReference type="Pfam" id="PF13041">
    <property type="entry name" value="PPR_2"/>
    <property type="match status" value="3"/>
</dbReference>
<dbReference type="PANTHER" id="PTHR47938">
    <property type="entry name" value="RESPIRATORY COMPLEX I CHAPERONE (CIA84), PUTATIVE (AFU_ORTHOLOGUE AFUA_2G06020)-RELATED"/>
    <property type="match status" value="1"/>
</dbReference>
<dbReference type="PROSITE" id="PS51375">
    <property type="entry name" value="PPR"/>
    <property type="match status" value="6"/>
</dbReference>
<dbReference type="Gene3D" id="1.25.40.10">
    <property type="entry name" value="Tetratricopeptide repeat domain"/>
    <property type="match status" value="3"/>
</dbReference>
<dbReference type="InterPro" id="IPR002885">
    <property type="entry name" value="PPR_rpt"/>
</dbReference>
<dbReference type="Pfam" id="PF01535">
    <property type="entry name" value="PPR"/>
    <property type="match status" value="2"/>
</dbReference>
<evidence type="ECO:0000256" key="2">
    <source>
        <dbReference type="ARBA" id="ARBA00022737"/>
    </source>
</evidence>
<organism evidence="5 6">
    <name type="scientific">Rhynchospora pubera</name>
    <dbReference type="NCBI Taxonomy" id="906938"/>
    <lineage>
        <taxon>Eukaryota</taxon>
        <taxon>Viridiplantae</taxon>
        <taxon>Streptophyta</taxon>
        <taxon>Embryophyta</taxon>
        <taxon>Tracheophyta</taxon>
        <taxon>Spermatophyta</taxon>
        <taxon>Magnoliopsida</taxon>
        <taxon>Liliopsida</taxon>
        <taxon>Poales</taxon>
        <taxon>Cyperaceae</taxon>
        <taxon>Cyperoideae</taxon>
        <taxon>Rhynchosporeae</taxon>
        <taxon>Rhynchospora</taxon>
    </lineage>
</organism>
<name>A0AAV8CDS5_9POAL</name>
<evidence type="ECO:0000313" key="6">
    <source>
        <dbReference type="Proteomes" id="UP001140206"/>
    </source>
</evidence>
<protein>
    <submittedName>
        <fullName evidence="5">Pentatricopeptide repeat (PPR) superfamily protein</fullName>
    </submittedName>
</protein>
<comment type="similarity">
    <text evidence="1">Belongs to the PPR family. P subfamily.</text>
</comment>
<dbReference type="Proteomes" id="UP001140206">
    <property type="component" value="Chromosome 5"/>
</dbReference>
<feature type="repeat" description="PPR" evidence="4">
    <location>
        <begin position="301"/>
        <end position="335"/>
    </location>
</feature>
<dbReference type="AlphaFoldDB" id="A0AAV8CDS5"/>
<evidence type="ECO:0000256" key="3">
    <source>
        <dbReference type="ARBA" id="ARBA00022946"/>
    </source>
</evidence>
<accession>A0AAV8CDS5</accession>
<dbReference type="PANTHER" id="PTHR47938:SF45">
    <property type="entry name" value="PENTACOTRIPEPTIDE-REPEAT REGION OF PRORP DOMAIN-CONTAINING PROTEIN"/>
    <property type="match status" value="1"/>
</dbReference>
<dbReference type="NCBIfam" id="TIGR00756">
    <property type="entry name" value="PPR"/>
    <property type="match status" value="6"/>
</dbReference>
<comment type="caution">
    <text evidence="5">The sequence shown here is derived from an EMBL/GenBank/DDBJ whole genome shotgun (WGS) entry which is preliminary data.</text>
</comment>
<evidence type="ECO:0000256" key="4">
    <source>
        <dbReference type="PROSITE-ProRule" id="PRU00708"/>
    </source>
</evidence>
<dbReference type="Pfam" id="PF12854">
    <property type="entry name" value="PPR_1"/>
    <property type="match status" value="1"/>
</dbReference>
<feature type="repeat" description="PPR" evidence="4">
    <location>
        <begin position="371"/>
        <end position="405"/>
    </location>
</feature>
<feature type="repeat" description="PPR" evidence="4">
    <location>
        <begin position="406"/>
        <end position="440"/>
    </location>
</feature>
<keyword evidence="3" id="KW-0809">Transit peptide</keyword>
<proteinExistence type="inferred from homology"/>
<dbReference type="InterPro" id="IPR011990">
    <property type="entry name" value="TPR-like_helical_dom_sf"/>
</dbReference>
<keyword evidence="2" id="KW-0677">Repeat</keyword>
<feature type="repeat" description="PPR" evidence="4">
    <location>
        <begin position="336"/>
        <end position="370"/>
    </location>
</feature>
<feature type="repeat" description="PPR" evidence="4">
    <location>
        <begin position="477"/>
        <end position="511"/>
    </location>
</feature>
<dbReference type="GO" id="GO:0003729">
    <property type="term" value="F:mRNA binding"/>
    <property type="evidence" value="ECO:0007669"/>
    <property type="project" value="TreeGrafter"/>
</dbReference>
<keyword evidence="6" id="KW-1185">Reference proteome</keyword>
<feature type="repeat" description="PPR" evidence="4">
    <location>
        <begin position="266"/>
        <end position="300"/>
    </location>
</feature>
<reference evidence="5" key="1">
    <citation type="submission" date="2022-08" db="EMBL/GenBank/DDBJ databases">
        <authorList>
            <person name="Marques A."/>
        </authorList>
    </citation>
    <scope>NUCLEOTIDE SEQUENCE</scope>
    <source>
        <strain evidence="5">RhyPub2mFocal</strain>
        <tissue evidence="5">Leaves</tissue>
    </source>
</reference>
<gene>
    <name evidence="5" type="ORF">LUZ62_087921</name>
</gene>